<dbReference type="PANTHER" id="PTHR36080">
    <property type="entry name" value="DBJ|BAA96220.1"/>
    <property type="match status" value="1"/>
</dbReference>
<gene>
    <name evidence="2" type="ORF">GIB67_020582</name>
</gene>
<keyword evidence="1" id="KW-0175">Coiled coil</keyword>
<reference evidence="2 3" key="1">
    <citation type="journal article" date="2020" name="IScience">
        <title>Genome Sequencing of the Endangered Kingdonia uniflora (Circaeasteraceae, Ranunculales) Reveals Potential Mechanisms of Evolutionary Specialization.</title>
        <authorList>
            <person name="Sun Y."/>
            <person name="Deng T."/>
            <person name="Zhang A."/>
            <person name="Moore M.J."/>
            <person name="Landis J.B."/>
            <person name="Lin N."/>
            <person name="Zhang H."/>
            <person name="Zhang X."/>
            <person name="Huang J."/>
            <person name="Zhang X."/>
            <person name="Sun H."/>
            <person name="Wang H."/>
        </authorList>
    </citation>
    <scope>NUCLEOTIDE SEQUENCE [LARGE SCALE GENOMIC DNA]</scope>
    <source>
        <strain evidence="2">TB1705</strain>
        <tissue evidence="2">Leaf</tissue>
    </source>
</reference>
<accession>A0A7J7NVI0</accession>
<dbReference type="AlphaFoldDB" id="A0A7J7NVI0"/>
<evidence type="ECO:0000313" key="2">
    <source>
        <dbReference type="EMBL" id="KAF6171103.1"/>
    </source>
</evidence>
<dbReference type="EMBL" id="JACGCM010000535">
    <property type="protein sequence ID" value="KAF6171103.1"/>
    <property type="molecule type" value="Genomic_DNA"/>
</dbReference>
<name>A0A7J7NVI0_9MAGN</name>
<comment type="caution">
    <text evidence="2">The sequence shown here is derived from an EMBL/GenBank/DDBJ whole genome shotgun (WGS) entry which is preliminary data.</text>
</comment>
<evidence type="ECO:0000313" key="3">
    <source>
        <dbReference type="Proteomes" id="UP000541444"/>
    </source>
</evidence>
<protein>
    <submittedName>
        <fullName evidence="2">Uncharacterized protein</fullName>
    </submittedName>
</protein>
<dbReference type="Proteomes" id="UP000541444">
    <property type="component" value="Unassembled WGS sequence"/>
</dbReference>
<dbReference type="OrthoDB" id="1930465at2759"/>
<dbReference type="PANTHER" id="PTHR36080:SF1">
    <property type="entry name" value="DBJ|BAA96220.1"/>
    <property type="match status" value="1"/>
</dbReference>
<sequence length="186" mass="21179">MEESEEGKGIERWDATIVNLSELGTNLDSLQKILIKNSVFVDQETFTKASLASHQSRTIEALEQRLESLERELDTDQLKLKLGTCRTRDTYPNLGVIELDATITATARARSEKQEAEAAQRAAELHAQDVIRELENTSSMILVFNFIRIILSSKALQKYGFSYLLLVLLRNVILQIERSLWDTPRQ</sequence>
<feature type="coiled-coil region" evidence="1">
    <location>
        <begin position="52"/>
        <end position="79"/>
    </location>
</feature>
<organism evidence="2 3">
    <name type="scientific">Kingdonia uniflora</name>
    <dbReference type="NCBI Taxonomy" id="39325"/>
    <lineage>
        <taxon>Eukaryota</taxon>
        <taxon>Viridiplantae</taxon>
        <taxon>Streptophyta</taxon>
        <taxon>Embryophyta</taxon>
        <taxon>Tracheophyta</taxon>
        <taxon>Spermatophyta</taxon>
        <taxon>Magnoliopsida</taxon>
        <taxon>Ranunculales</taxon>
        <taxon>Circaeasteraceae</taxon>
        <taxon>Kingdonia</taxon>
    </lineage>
</organism>
<proteinExistence type="predicted"/>
<keyword evidence="3" id="KW-1185">Reference proteome</keyword>
<evidence type="ECO:0000256" key="1">
    <source>
        <dbReference type="SAM" id="Coils"/>
    </source>
</evidence>